<accession>A0A1J4SCE5</accession>
<evidence type="ECO:0000313" key="4">
    <source>
        <dbReference type="Proteomes" id="UP000182278"/>
    </source>
</evidence>
<dbReference type="Proteomes" id="UP000182278">
    <property type="component" value="Unassembled WGS sequence"/>
</dbReference>
<gene>
    <name evidence="3" type="ORF">AUJ66_04285</name>
</gene>
<dbReference type="Pfam" id="PF10543">
    <property type="entry name" value="ORF6N"/>
    <property type="match status" value="1"/>
</dbReference>
<dbReference type="GO" id="GO:0003677">
    <property type="term" value="F:DNA binding"/>
    <property type="evidence" value="ECO:0007669"/>
    <property type="project" value="UniProtKB-KW"/>
</dbReference>
<protein>
    <submittedName>
        <fullName evidence="3">DNA-binding protein</fullName>
    </submittedName>
</protein>
<dbReference type="EMBL" id="MNUO01000063">
    <property type="protein sequence ID" value="OIN97129.1"/>
    <property type="molecule type" value="Genomic_DNA"/>
</dbReference>
<evidence type="ECO:0000259" key="2">
    <source>
        <dbReference type="Pfam" id="PF10543"/>
    </source>
</evidence>
<reference evidence="3 4" key="1">
    <citation type="journal article" date="2016" name="Environ. Microbiol.">
        <title>Genomic resolution of a cold subsurface aquifer community provides metabolic insights for novel microbes adapted to high CO concentrations.</title>
        <authorList>
            <person name="Probst A.J."/>
            <person name="Castelle C.J."/>
            <person name="Singh A."/>
            <person name="Brown C.T."/>
            <person name="Anantharaman K."/>
            <person name="Sharon I."/>
            <person name="Hug L.A."/>
            <person name="Burstein D."/>
            <person name="Emerson J.B."/>
            <person name="Thomas B.C."/>
            <person name="Banfield J.F."/>
        </authorList>
    </citation>
    <scope>NUCLEOTIDE SEQUENCE [LARGE SCALE GENOMIC DNA]</scope>
    <source>
        <strain evidence="3">CG1_02_38_46</strain>
    </source>
</reference>
<proteinExistence type="predicted"/>
<dbReference type="InterPro" id="IPR018873">
    <property type="entry name" value="KilA-N_DNA-bd_domain"/>
</dbReference>
<evidence type="ECO:0000313" key="3">
    <source>
        <dbReference type="EMBL" id="OIN97129.1"/>
    </source>
</evidence>
<sequence length="172" mass="20382">MKELVLQERIERKILLIRGYKVMLDSDLAQLYGVTTKRLNEQVRRNIKRFPDDFMFQLTKKEYDSLRSHFATSKERRGGRRYLPYSFTEQGVAMLSSVLNSERAIQVNIAIMRVFVKIRKILSTHKELAYKLSQLERKIEKHDEEIQAIFEAIRQLMIPPEKSKRQIGFHPG</sequence>
<organism evidence="3 4">
    <name type="scientific">Candidatus Desantisbacteria bacterium CG1_02_38_46</name>
    <dbReference type="NCBI Taxonomy" id="1817893"/>
    <lineage>
        <taxon>Bacteria</taxon>
        <taxon>Candidatus Desantisiibacteriota</taxon>
    </lineage>
</organism>
<evidence type="ECO:0000256" key="1">
    <source>
        <dbReference type="SAM" id="Coils"/>
    </source>
</evidence>
<name>A0A1J4SCE5_9BACT</name>
<comment type="caution">
    <text evidence="3">The sequence shown here is derived from an EMBL/GenBank/DDBJ whole genome shotgun (WGS) entry which is preliminary data.</text>
</comment>
<feature type="coiled-coil region" evidence="1">
    <location>
        <begin position="125"/>
        <end position="152"/>
    </location>
</feature>
<feature type="domain" description="KilA-N DNA-binding" evidence="2">
    <location>
        <begin position="13"/>
        <end position="98"/>
    </location>
</feature>
<dbReference type="AlphaFoldDB" id="A0A1J4SCE5"/>
<keyword evidence="1" id="KW-0175">Coiled coil</keyword>
<keyword evidence="3" id="KW-0238">DNA-binding</keyword>
<dbReference type="STRING" id="1817893.AUJ66_04285"/>